<dbReference type="PANTHER" id="PTHR37422:SF13">
    <property type="entry name" value="LIPOPOLYSACCHARIDE BIOSYNTHESIS PROTEIN PA4999-RELATED"/>
    <property type="match status" value="1"/>
</dbReference>
<keyword evidence="7" id="KW-0436">Ligase</keyword>
<evidence type="ECO:0000256" key="3">
    <source>
        <dbReference type="ARBA" id="ARBA00022989"/>
    </source>
</evidence>
<feature type="transmembrane region" description="Helical" evidence="5">
    <location>
        <begin position="95"/>
        <end position="121"/>
    </location>
</feature>
<dbReference type="RefSeq" id="WP_280732368.1">
    <property type="nucleotide sequence ID" value="NZ_CP120367.1"/>
</dbReference>
<comment type="subcellular location">
    <subcellularLocation>
        <location evidence="1">Membrane</location>
        <topology evidence="1">Multi-pass membrane protein</topology>
    </subcellularLocation>
</comment>
<gene>
    <name evidence="7" type="ORF">PYH38_001052</name>
</gene>
<feature type="transmembrane region" description="Helical" evidence="5">
    <location>
        <begin position="128"/>
        <end position="146"/>
    </location>
</feature>
<keyword evidence="3 5" id="KW-1133">Transmembrane helix</keyword>
<evidence type="ECO:0000256" key="2">
    <source>
        <dbReference type="ARBA" id="ARBA00022692"/>
    </source>
</evidence>
<feature type="transmembrane region" description="Helical" evidence="5">
    <location>
        <begin position="62"/>
        <end position="83"/>
    </location>
</feature>
<evidence type="ECO:0000256" key="1">
    <source>
        <dbReference type="ARBA" id="ARBA00004141"/>
    </source>
</evidence>
<protein>
    <submittedName>
        <fullName evidence="7">O-antigen ligase domain-containing protein</fullName>
    </submittedName>
</protein>
<evidence type="ECO:0000259" key="6">
    <source>
        <dbReference type="Pfam" id="PF04932"/>
    </source>
</evidence>
<keyword evidence="8" id="KW-1185">Reference proteome</keyword>
<feature type="transmembrane region" description="Helical" evidence="5">
    <location>
        <begin position="262"/>
        <end position="289"/>
    </location>
</feature>
<feature type="transmembrane region" description="Helical" evidence="5">
    <location>
        <begin position="5"/>
        <end position="26"/>
    </location>
</feature>
<feature type="transmembrane region" description="Helical" evidence="5">
    <location>
        <begin position="152"/>
        <end position="169"/>
    </location>
</feature>
<name>A0ABY8CY02_9HYPH</name>
<keyword evidence="4 5" id="KW-0472">Membrane</keyword>
<dbReference type="Proteomes" id="UP001235547">
    <property type="component" value="Chromosome 2"/>
</dbReference>
<reference evidence="7 8" key="1">
    <citation type="submission" date="2023-03" db="EMBL/GenBank/DDBJ databases">
        <authorList>
            <person name="Kaur S."/>
            <person name="Espinosa-Saiz D."/>
            <person name="Velazquez E."/>
            <person name="Menendez E."/>
            <person name="diCenzo G.C."/>
        </authorList>
    </citation>
    <scope>NUCLEOTIDE SEQUENCE [LARGE SCALE GENOMIC DNA]</scope>
    <source>
        <strain evidence="7 8">LMG 27395</strain>
    </source>
</reference>
<dbReference type="InterPro" id="IPR051533">
    <property type="entry name" value="WaaL-like"/>
</dbReference>
<dbReference type="EMBL" id="CP120370">
    <property type="protein sequence ID" value="WEX81613.1"/>
    <property type="molecule type" value="Genomic_DNA"/>
</dbReference>
<evidence type="ECO:0000256" key="5">
    <source>
        <dbReference type="SAM" id="Phobius"/>
    </source>
</evidence>
<sequence>MGVVAFFWVSAFLLISSGIYLSSLFIGDATRGVILIMQYFFCFILLPHALMQRDENEAYRLIIIFILGVLALDIHGIVTFYTVGYSPESQVVTGALRLATLMGAANAAASLNAMTIVILLWLRTIGRISFLPFLCILSTMILALVLTSSNTGLIAVTTGTLIYFAVTFRPGLLVRIVPAIVLAVAFFLLGGANYLPATFHKRVLAAVLEGDITEAGTFTDRAALNYEALEMIGSRGFSLLGIGADQFRLASFHEVPVHNTFLILWVEGGVLSLAGWMLMSSMGIIVWLLAWRRNVIPHGRAAVLVCFVVFVTVASATAHIYSRHWYTVLLLTMQPTIIALSQYRQEETKSVLIKVR</sequence>
<accession>A0ABY8CY02</accession>
<evidence type="ECO:0000313" key="8">
    <source>
        <dbReference type="Proteomes" id="UP001235547"/>
    </source>
</evidence>
<dbReference type="PANTHER" id="PTHR37422">
    <property type="entry name" value="TEICHURONIC ACID BIOSYNTHESIS PROTEIN TUAE"/>
    <property type="match status" value="1"/>
</dbReference>
<dbReference type="Pfam" id="PF04932">
    <property type="entry name" value="Wzy_C"/>
    <property type="match status" value="1"/>
</dbReference>
<dbReference type="InterPro" id="IPR007016">
    <property type="entry name" value="O-antigen_ligase-rel_domated"/>
</dbReference>
<organism evidence="7 8">
    <name type="scientific">Sinorhizobium numidicum</name>
    <dbReference type="NCBI Taxonomy" id="680248"/>
    <lineage>
        <taxon>Bacteria</taxon>
        <taxon>Pseudomonadati</taxon>
        <taxon>Pseudomonadota</taxon>
        <taxon>Alphaproteobacteria</taxon>
        <taxon>Hyphomicrobiales</taxon>
        <taxon>Rhizobiaceae</taxon>
        <taxon>Sinorhizobium/Ensifer group</taxon>
        <taxon>Sinorhizobium</taxon>
    </lineage>
</organism>
<feature type="domain" description="O-antigen ligase-related" evidence="6">
    <location>
        <begin position="137"/>
        <end position="276"/>
    </location>
</feature>
<evidence type="ECO:0000313" key="7">
    <source>
        <dbReference type="EMBL" id="WEX81613.1"/>
    </source>
</evidence>
<dbReference type="GO" id="GO:0016874">
    <property type="term" value="F:ligase activity"/>
    <property type="evidence" value="ECO:0007669"/>
    <property type="project" value="UniProtKB-KW"/>
</dbReference>
<feature type="transmembrane region" description="Helical" evidence="5">
    <location>
        <begin position="176"/>
        <end position="195"/>
    </location>
</feature>
<evidence type="ECO:0000256" key="4">
    <source>
        <dbReference type="ARBA" id="ARBA00023136"/>
    </source>
</evidence>
<feature type="transmembrane region" description="Helical" evidence="5">
    <location>
        <begin position="32"/>
        <end position="50"/>
    </location>
</feature>
<feature type="transmembrane region" description="Helical" evidence="5">
    <location>
        <begin position="301"/>
        <end position="321"/>
    </location>
</feature>
<proteinExistence type="predicted"/>
<keyword evidence="2 5" id="KW-0812">Transmembrane</keyword>